<protein>
    <recommendedName>
        <fullName evidence="1">Amidase domain-containing protein</fullName>
    </recommendedName>
</protein>
<accession>A0A084QTS9</accession>
<evidence type="ECO:0000313" key="2">
    <source>
        <dbReference type="EMBL" id="KFA67364.1"/>
    </source>
</evidence>
<evidence type="ECO:0000313" key="3">
    <source>
        <dbReference type="Proteomes" id="UP000028524"/>
    </source>
</evidence>
<dbReference type="PANTHER" id="PTHR42678">
    <property type="entry name" value="AMIDASE"/>
    <property type="match status" value="1"/>
</dbReference>
<reference evidence="2 3" key="1">
    <citation type="journal article" date="2014" name="BMC Genomics">
        <title>Comparative genome sequencing reveals chemotype-specific gene clusters in the toxigenic black mold Stachybotrys.</title>
        <authorList>
            <person name="Semeiks J."/>
            <person name="Borek D."/>
            <person name="Otwinowski Z."/>
            <person name="Grishin N.V."/>
        </authorList>
    </citation>
    <scope>NUCLEOTIDE SEQUENCE [LARGE SCALE GENOMIC DNA]</scope>
    <source>
        <strain evidence="2 3">IBT 40285</strain>
    </source>
</reference>
<dbReference type="STRING" id="1283841.A0A084QTS9"/>
<dbReference type="Proteomes" id="UP000028524">
    <property type="component" value="Unassembled WGS sequence"/>
</dbReference>
<feature type="domain" description="Amidase" evidence="1">
    <location>
        <begin position="57"/>
        <end position="426"/>
    </location>
</feature>
<gene>
    <name evidence="2" type="ORF">S40285_07027</name>
</gene>
<dbReference type="OrthoDB" id="6428749at2759"/>
<dbReference type="AlphaFoldDB" id="A0A084QTS9"/>
<dbReference type="HOGENOM" id="CLU_009600_0_0_1"/>
<keyword evidence="3" id="KW-1185">Reference proteome</keyword>
<dbReference type="Gene3D" id="3.90.1300.10">
    <property type="entry name" value="Amidase signature (AS) domain"/>
    <property type="match status" value="1"/>
</dbReference>
<dbReference type="OMA" id="GHSLFTK"/>
<sequence>MGGYTSTMSSLVLPENKKAKDSSSQLDHAYLLTASEAATQIRAGTMTVEEYARSLLRRIDDRDSAVKAWAYIDKKYVIEQAKALDKVPFADRDMPTQHGSPIHEGDFPKIDADSIAILRKAGVLILGKTNTTEFAATTIGGVTCNPHDPLRTPGGSSSGTGAAIGDFQAPIGLGTQTGGSTIRPASFNGVYALKPTWNSISREGQKFYALIFDTLGLYARSVDDLDLLADAFALADDEESAFAGVQGARFAVCKTMAWNEAGPGTVKALQRATELLRSHGARVDEIELPSEFNDLPELHETALFAEGRVTFLSPYRVAKDLLSPFLAEHVENPYPISRKQQLAAFDKMAALRPKFDEIASHYDAVLVPSVPDEAPVGHEFTGNAIFCAIWSALHVPVVNIPGFQGEHGMPIGVSLVAPRYYDRHLLKVSKAVGPIFEAEGGWKRKNVPGLDAGLVDEL</sequence>
<dbReference type="InterPro" id="IPR036928">
    <property type="entry name" value="AS_sf"/>
</dbReference>
<dbReference type="PANTHER" id="PTHR42678:SF2">
    <property type="entry name" value="AMIDASE FAMILY PROTEIN (AFU_ORTHOLOGUE AFUA_6G14410)"/>
    <property type="match status" value="1"/>
</dbReference>
<organism evidence="2 3">
    <name type="scientific">Stachybotrys chlorohalonatus (strain IBT 40285)</name>
    <dbReference type="NCBI Taxonomy" id="1283841"/>
    <lineage>
        <taxon>Eukaryota</taxon>
        <taxon>Fungi</taxon>
        <taxon>Dikarya</taxon>
        <taxon>Ascomycota</taxon>
        <taxon>Pezizomycotina</taxon>
        <taxon>Sordariomycetes</taxon>
        <taxon>Hypocreomycetidae</taxon>
        <taxon>Hypocreales</taxon>
        <taxon>Stachybotryaceae</taxon>
        <taxon>Stachybotrys</taxon>
    </lineage>
</organism>
<dbReference type="InterPro" id="IPR023631">
    <property type="entry name" value="Amidase_dom"/>
</dbReference>
<evidence type="ECO:0000259" key="1">
    <source>
        <dbReference type="Pfam" id="PF01425"/>
    </source>
</evidence>
<proteinExistence type="predicted"/>
<name>A0A084QTS9_STAC4</name>
<dbReference type="SUPFAM" id="SSF75304">
    <property type="entry name" value="Amidase signature (AS) enzymes"/>
    <property type="match status" value="1"/>
</dbReference>
<dbReference type="InParanoid" id="A0A084QTS9"/>
<dbReference type="Pfam" id="PF01425">
    <property type="entry name" value="Amidase"/>
    <property type="match status" value="1"/>
</dbReference>
<dbReference type="EMBL" id="KL660204">
    <property type="protein sequence ID" value="KFA67364.1"/>
    <property type="molecule type" value="Genomic_DNA"/>
</dbReference>